<keyword evidence="1" id="KW-0472">Membrane</keyword>
<feature type="domain" description="DUF1206" evidence="2">
    <location>
        <begin position="19"/>
        <end position="85"/>
    </location>
</feature>
<keyword evidence="1" id="KW-0812">Transmembrane</keyword>
<dbReference type="Pfam" id="PF06724">
    <property type="entry name" value="DUF1206"/>
    <property type="match status" value="3"/>
</dbReference>
<comment type="caution">
    <text evidence="3">The sequence shown here is derived from an EMBL/GenBank/DDBJ whole genome shotgun (WGS) entry which is preliminary data.</text>
</comment>
<feature type="transmembrane region" description="Helical" evidence="1">
    <location>
        <begin position="233"/>
        <end position="256"/>
    </location>
</feature>
<dbReference type="Proteomes" id="UP001597371">
    <property type="component" value="Unassembled WGS sequence"/>
</dbReference>
<feature type="domain" description="DUF1206" evidence="2">
    <location>
        <begin position="101"/>
        <end position="168"/>
    </location>
</feature>
<sequence>MSSVAPKDHREAIEKGARLGYLARALVFLVIGYFAFRSAFAGGQALSEEDAIRELVGSPFGMVMLVLLVVALPAFALWRYVQAFFDADGYGRDAKGIATRIGRFFSGCVYLFLAIYAGSLLFGFSTRDSGGGGVLEAWAPLFGPWFTVPAGLVMLAVAGAHVKRAWTGEFLKFLSLPPAHEGWMTALCRVGIVARAVVFATIAFLFFTSAWRWTPEDTPGVQDALTEIGQWPLGWLLLSLTGAGLMAFGGYCLALARYGHVRSPDLDPSKAMAAMRG</sequence>
<organism evidence="3 4">
    <name type="scientific">Aureimonas populi</name>
    <dbReference type="NCBI Taxonomy" id="1701758"/>
    <lineage>
        <taxon>Bacteria</taxon>
        <taxon>Pseudomonadati</taxon>
        <taxon>Pseudomonadota</taxon>
        <taxon>Alphaproteobacteria</taxon>
        <taxon>Hyphomicrobiales</taxon>
        <taxon>Aurantimonadaceae</taxon>
        <taxon>Aureimonas</taxon>
    </lineage>
</organism>
<feature type="domain" description="DUF1206" evidence="2">
    <location>
        <begin position="190"/>
        <end position="259"/>
    </location>
</feature>
<evidence type="ECO:0000256" key="1">
    <source>
        <dbReference type="SAM" id="Phobius"/>
    </source>
</evidence>
<accession>A0ABW5CKY2</accession>
<feature type="transmembrane region" description="Helical" evidence="1">
    <location>
        <begin position="21"/>
        <end position="40"/>
    </location>
</feature>
<feature type="transmembrane region" description="Helical" evidence="1">
    <location>
        <begin position="142"/>
        <end position="162"/>
    </location>
</feature>
<proteinExistence type="predicted"/>
<gene>
    <name evidence="3" type="ORF">ACFSKQ_07590</name>
</gene>
<name>A0ABW5CKY2_9HYPH</name>
<feature type="transmembrane region" description="Helical" evidence="1">
    <location>
        <begin position="192"/>
        <end position="213"/>
    </location>
</feature>
<protein>
    <submittedName>
        <fullName evidence="3">DUF1206 domain-containing protein</fullName>
    </submittedName>
</protein>
<evidence type="ECO:0000259" key="2">
    <source>
        <dbReference type="Pfam" id="PF06724"/>
    </source>
</evidence>
<feature type="transmembrane region" description="Helical" evidence="1">
    <location>
        <begin position="101"/>
        <end position="122"/>
    </location>
</feature>
<reference evidence="4" key="1">
    <citation type="journal article" date="2019" name="Int. J. Syst. Evol. Microbiol.">
        <title>The Global Catalogue of Microorganisms (GCM) 10K type strain sequencing project: providing services to taxonomists for standard genome sequencing and annotation.</title>
        <authorList>
            <consortium name="The Broad Institute Genomics Platform"/>
            <consortium name="The Broad Institute Genome Sequencing Center for Infectious Disease"/>
            <person name="Wu L."/>
            <person name="Ma J."/>
        </authorList>
    </citation>
    <scope>NUCLEOTIDE SEQUENCE [LARGE SCALE GENOMIC DNA]</scope>
    <source>
        <strain evidence="4">ZS-35-S2</strain>
    </source>
</reference>
<dbReference type="InterPro" id="IPR009597">
    <property type="entry name" value="DUF1206"/>
</dbReference>
<keyword evidence="1" id="KW-1133">Transmembrane helix</keyword>
<evidence type="ECO:0000313" key="3">
    <source>
        <dbReference type="EMBL" id="MFD2237327.1"/>
    </source>
</evidence>
<dbReference type="EMBL" id="JBHUIJ010000008">
    <property type="protein sequence ID" value="MFD2237327.1"/>
    <property type="molecule type" value="Genomic_DNA"/>
</dbReference>
<feature type="transmembrane region" description="Helical" evidence="1">
    <location>
        <begin position="60"/>
        <end position="81"/>
    </location>
</feature>
<evidence type="ECO:0000313" key="4">
    <source>
        <dbReference type="Proteomes" id="UP001597371"/>
    </source>
</evidence>
<dbReference type="RefSeq" id="WP_209736943.1">
    <property type="nucleotide sequence ID" value="NZ_CP072611.1"/>
</dbReference>
<keyword evidence="4" id="KW-1185">Reference proteome</keyword>